<proteinExistence type="predicted"/>
<feature type="chain" id="PRO_5047443418" description="phosphoethanolamine N-methyltransferase" evidence="8">
    <location>
        <begin position="29"/>
        <end position="304"/>
    </location>
</feature>
<keyword evidence="3" id="KW-0489">Methyltransferase</keyword>
<dbReference type="PANTHER" id="PTHR44307">
    <property type="entry name" value="PHOSPHOETHANOLAMINE METHYLTRANSFERASE"/>
    <property type="match status" value="1"/>
</dbReference>
<dbReference type="EC" id="2.1.1.103" evidence="5"/>
<evidence type="ECO:0000256" key="5">
    <source>
        <dbReference type="ARBA" id="ARBA00035674"/>
    </source>
</evidence>
<evidence type="ECO:0000256" key="8">
    <source>
        <dbReference type="SAM" id="SignalP"/>
    </source>
</evidence>
<name>A0ABR3ADM5_9AGAR</name>
<keyword evidence="4" id="KW-0808">Transferase</keyword>
<dbReference type="CDD" id="cd02440">
    <property type="entry name" value="AdoMet_MTases"/>
    <property type="match status" value="1"/>
</dbReference>
<evidence type="ECO:0000256" key="3">
    <source>
        <dbReference type="ARBA" id="ARBA00022603"/>
    </source>
</evidence>
<comment type="catalytic activity">
    <reaction evidence="6">
        <text>N,N-dimethylethanolamine phosphate + S-adenosyl-L-methionine = phosphocholine + S-adenosyl-L-homocysteine + H(+)</text>
        <dbReference type="Rhea" id="RHEA:25325"/>
        <dbReference type="ChEBI" id="CHEBI:15378"/>
        <dbReference type="ChEBI" id="CHEBI:57856"/>
        <dbReference type="ChEBI" id="CHEBI:58641"/>
        <dbReference type="ChEBI" id="CHEBI:59789"/>
        <dbReference type="ChEBI" id="CHEBI:295975"/>
        <dbReference type="EC" id="2.1.1.103"/>
    </reaction>
    <physiologicalReaction direction="left-to-right" evidence="6">
        <dbReference type="Rhea" id="RHEA:25326"/>
    </physiologicalReaction>
</comment>
<accession>A0ABR3ADM5</accession>
<dbReference type="Gene3D" id="3.40.50.150">
    <property type="entry name" value="Vaccinia Virus protein VP39"/>
    <property type="match status" value="1"/>
</dbReference>
<protein>
    <recommendedName>
        <fullName evidence="5">phosphoethanolamine N-methyltransferase</fullName>
        <ecNumber evidence="5">2.1.1.103</ecNumber>
    </recommendedName>
</protein>
<dbReference type="Proteomes" id="UP001437256">
    <property type="component" value="Unassembled WGS sequence"/>
</dbReference>
<dbReference type="Pfam" id="PF13489">
    <property type="entry name" value="Methyltransf_23"/>
    <property type="match status" value="1"/>
</dbReference>
<evidence type="ECO:0000256" key="1">
    <source>
        <dbReference type="ARBA" id="ARBA00004969"/>
    </source>
</evidence>
<gene>
    <name evidence="9" type="ORF">AAF712_000959</name>
</gene>
<comment type="pathway">
    <text evidence="1">Phospholipid metabolism; phosphatidylcholine biosynthesis.</text>
</comment>
<evidence type="ECO:0000256" key="6">
    <source>
        <dbReference type="ARBA" id="ARBA00047619"/>
    </source>
</evidence>
<keyword evidence="8" id="KW-0732">Signal</keyword>
<evidence type="ECO:0000256" key="7">
    <source>
        <dbReference type="ARBA" id="ARBA00047841"/>
    </source>
</evidence>
<organism evidence="9 10">
    <name type="scientific">Marasmius tenuissimus</name>
    <dbReference type="NCBI Taxonomy" id="585030"/>
    <lineage>
        <taxon>Eukaryota</taxon>
        <taxon>Fungi</taxon>
        <taxon>Dikarya</taxon>
        <taxon>Basidiomycota</taxon>
        <taxon>Agaricomycotina</taxon>
        <taxon>Agaricomycetes</taxon>
        <taxon>Agaricomycetidae</taxon>
        <taxon>Agaricales</taxon>
        <taxon>Marasmiineae</taxon>
        <taxon>Marasmiaceae</taxon>
        <taxon>Marasmius</taxon>
    </lineage>
</organism>
<dbReference type="SUPFAM" id="SSF53335">
    <property type="entry name" value="S-adenosyl-L-methionine-dependent methyltransferases"/>
    <property type="match status" value="1"/>
</dbReference>
<comment type="catalytic activity">
    <reaction evidence="7">
        <text>N-methylethanolamine phosphate + S-adenosyl-L-methionine = N,N-dimethylethanolamine phosphate + S-adenosyl-L-homocysteine + H(+)</text>
        <dbReference type="Rhea" id="RHEA:25321"/>
        <dbReference type="ChEBI" id="CHEBI:15378"/>
        <dbReference type="ChEBI" id="CHEBI:57781"/>
        <dbReference type="ChEBI" id="CHEBI:57856"/>
        <dbReference type="ChEBI" id="CHEBI:58641"/>
        <dbReference type="ChEBI" id="CHEBI:59789"/>
        <dbReference type="EC" id="2.1.1.103"/>
    </reaction>
    <physiologicalReaction direction="left-to-right" evidence="7">
        <dbReference type="Rhea" id="RHEA:25322"/>
    </physiologicalReaction>
</comment>
<reference evidence="9 10" key="1">
    <citation type="submission" date="2024-05" db="EMBL/GenBank/DDBJ databases">
        <title>A draft genome resource for the thread blight pathogen Marasmius tenuissimus strain MS-2.</title>
        <authorList>
            <person name="Yulfo-Soto G.E."/>
            <person name="Baruah I.K."/>
            <person name="Amoako-Attah I."/>
            <person name="Bukari Y."/>
            <person name="Meinhardt L.W."/>
            <person name="Bailey B.A."/>
            <person name="Cohen S.P."/>
        </authorList>
    </citation>
    <scope>NUCLEOTIDE SEQUENCE [LARGE SCALE GENOMIC DNA]</scope>
    <source>
        <strain evidence="9 10">MS-2</strain>
    </source>
</reference>
<dbReference type="PANTHER" id="PTHR44307:SF2">
    <property type="entry name" value="PHOSPHOETHANOLAMINE METHYLTRANSFERASE ISOFORM X1"/>
    <property type="match status" value="1"/>
</dbReference>
<dbReference type="InterPro" id="IPR029063">
    <property type="entry name" value="SAM-dependent_MTases_sf"/>
</dbReference>
<feature type="signal peptide" evidence="8">
    <location>
        <begin position="1"/>
        <end position="28"/>
    </location>
</feature>
<evidence type="ECO:0000313" key="10">
    <source>
        <dbReference type="Proteomes" id="UP001437256"/>
    </source>
</evidence>
<sequence>MADFFSSVSLALLGFALLLVSLIVYAKSSDPYNLFHLSLNRLPEEDKTAAPKTEWLNMGLWKDTRVFPQACEALAKRLVNAAELKIGERVLDVGHGTGESLIVLLTDPTIPRPKSLTGITSLATHHQRSVARVERLGLAGQTTTSLYHGDAVYTSKEKQDHPLHPDNTSQFDVVFALDCAYHFHTREKFLRQAHQHCAPGGRVALADICFKSNALKRPSLTRSILKLMPKENMISVEEYVEVMEKIGYTEVKLEDISNDVFPGFIGFLKTQGIGWNFFARVLGLYVRKGGARFVIVTGRRSETK</sequence>
<evidence type="ECO:0000256" key="2">
    <source>
        <dbReference type="ARBA" id="ARBA00005189"/>
    </source>
</evidence>
<keyword evidence="10" id="KW-1185">Reference proteome</keyword>
<comment type="pathway">
    <text evidence="2">Lipid metabolism.</text>
</comment>
<evidence type="ECO:0000313" key="9">
    <source>
        <dbReference type="EMBL" id="KAL0072036.1"/>
    </source>
</evidence>
<comment type="caution">
    <text evidence="9">The sequence shown here is derived from an EMBL/GenBank/DDBJ whole genome shotgun (WGS) entry which is preliminary data.</text>
</comment>
<dbReference type="EMBL" id="JBBXMP010000002">
    <property type="protein sequence ID" value="KAL0072036.1"/>
    <property type="molecule type" value="Genomic_DNA"/>
</dbReference>
<evidence type="ECO:0000256" key="4">
    <source>
        <dbReference type="ARBA" id="ARBA00022679"/>
    </source>
</evidence>